<evidence type="ECO:0000256" key="1">
    <source>
        <dbReference type="ARBA" id="ARBA00022553"/>
    </source>
</evidence>
<evidence type="ECO:0000259" key="3">
    <source>
        <dbReference type="PROSITE" id="PS50110"/>
    </source>
</evidence>
<dbReference type="Proteomes" id="UP001589896">
    <property type="component" value="Unassembled WGS sequence"/>
</dbReference>
<dbReference type="InterPro" id="IPR050595">
    <property type="entry name" value="Bact_response_regulator"/>
</dbReference>
<proteinExistence type="predicted"/>
<evidence type="ECO:0000256" key="2">
    <source>
        <dbReference type="PROSITE-ProRule" id="PRU00169"/>
    </source>
</evidence>
<gene>
    <name evidence="4" type="ORF">ACFFGH_13330</name>
</gene>
<organism evidence="4 5">
    <name type="scientific">Lysobacter korlensis</name>
    <dbReference type="NCBI Taxonomy" id="553636"/>
    <lineage>
        <taxon>Bacteria</taxon>
        <taxon>Pseudomonadati</taxon>
        <taxon>Pseudomonadota</taxon>
        <taxon>Gammaproteobacteria</taxon>
        <taxon>Lysobacterales</taxon>
        <taxon>Lysobacteraceae</taxon>
        <taxon>Lysobacter</taxon>
    </lineage>
</organism>
<accession>A0ABV6RPU0</accession>
<dbReference type="PROSITE" id="PS50110">
    <property type="entry name" value="RESPONSE_REGULATORY"/>
    <property type="match status" value="1"/>
</dbReference>
<dbReference type="PANTHER" id="PTHR44591:SF3">
    <property type="entry name" value="RESPONSE REGULATORY DOMAIN-CONTAINING PROTEIN"/>
    <property type="match status" value="1"/>
</dbReference>
<comment type="caution">
    <text evidence="4">The sequence shown here is derived from an EMBL/GenBank/DDBJ whole genome shotgun (WGS) entry which is preliminary data.</text>
</comment>
<dbReference type="EMBL" id="JBHLTG010000003">
    <property type="protein sequence ID" value="MFC0678826.1"/>
    <property type="molecule type" value="Genomic_DNA"/>
</dbReference>
<dbReference type="SUPFAM" id="SSF52172">
    <property type="entry name" value="CheY-like"/>
    <property type="match status" value="1"/>
</dbReference>
<dbReference type="InterPro" id="IPR011006">
    <property type="entry name" value="CheY-like_superfamily"/>
</dbReference>
<name>A0ABV6RPU0_9GAMM</name>
<dbReference type="Gene3D" id="3.40.50.2300">
    <property type="match status" value="1"/>
</dbReference>
<keyword evidence="1 2" id="KW-0597">Phosphoprotein</keyword>
<dbReference type="PANTHER" id="PTHR44591">
    <property type="entry name" value="STRESS RESPONSE REGULATOR PROTEIN 1"/>
    <property type="match status" value="1"/>
</dbReference>
<evidence type="ECO:0000313" key="5">
    <source>
        <dbReference type="Proteomes" id="UP001589896"/>
    </source>
</evidence>
<feature type="modified residue" description="4-aspartylphosphate" evidence="2">
    <location>
        <position position="13"/>
    </location>
</feature>
<protein>
    <submittedName>
        <fullName evidence="4">Response regulator</fullName>
    </submittedName>
</protein>
<evidence type="ECO:0000313" key="4">
    <source>
        <dbReference type="EMBL" id="MFC0678826.1"/>
    </source>
</evidence>
<reference evidence="4 5" key="1">
    <citation type="submission" date="2024-09" db="EMBL/GenBank/DDBJ databases">
        <authorList>
            <person name="Sun Q."/>
            <person name="Mori K."/>
        </authorList>
    </citation>
    <scope>NUCLEOTIDE SEQUENCE [LARGE SCALE GENOMIC DNA]</scope>
    <source>
        <strain evidence="4 5">KCTC 23076</strain>
    </source>
</reference>
<feature type="domain" description="Response regulatory" evidence="3">
    <location>
        <begin position="1"/>
        <end position="80"/>
    </location>
</feature>
<dbReference type="InterPro" id="IPR001789">
    <property type="entry name" value="Sig_transdc_resp-reg_receiver"/>
</dbReference>
<dbReference type="Pfam" id="PF00072">
    <property type="entry name" value="Response_reg"/>
    <property type="match status" value="1"/>
</dbReference>
<keyword evidence="5" id="KW-1185">Reference proteome</keyword>
<sequence>MLESEPVDVLVPDVGMSEMDGYELIRRVRGIARFANLPAIAATGFARDDDARAAMEAGFSAHIGKPVLIEQLAEVIDEVMRVQHESS</sequence>
<dbReference type="RefSeq" id="WP_386669028.1">
    <property type="nucleotide sequence ID" value="NZ_JBHLTG010000003.1"/>
</dbReference>